<keyword evidence="10" id="KW-0662">Pyridine nucleotide biosynthesis</keyword>
<keyword evidence="17" id="KW-0520">NAD</keyword>
<dbReference type="CDD" id="cd09286">
    <property type="entry name" value="NMNAT_Eukarya"/>
    <property type="match status" value="1"/>
</dbReference>
<dbReference type="SUPFAM" id="SSF52374">
    <property type="entry name" value="Nucleotidylyl transferase"/>
    <property type="match status" value="2"/>
</dbReference>
<dbReference type="GO" id="GO:0000309">
    <property type="term" value="F:nicotinamide-nucleotide adenylyltransferase activity"/>
    <property type="evidence" value="ECO:0007669"/>
    <property type="project" value="UniProtKB-EC"/>
</dbReference>
<keyword evidence="16" id="KW-0460">Magnesium</keyword>
<dbReference type="GO" id="GO:0009435">
    <property type="term" value="P:NAD+ biosynthetic process"/>
    <property type="evidence" value="ECO:0007669"/>
    <property type="project" value="UniProtKB-UniPathway"/>
</dbReference>
<dbReference type="InterPro" id="IPR014729">
    <property type="entry name" value="Rossmann-like_a/b/a_fold"/>
</dbReference>
<feature type="domain" description="Cytidyltransferase-like" evidence="25">
    <location>
        <begin position="38"/>
        <end position="246"/>
    </location>
</feature>
<dbReference type="FunFam" id="3.40.50.620:FF:000101">
    <property type="entry name" value="Nicotinamide-nucleotide adenylyltransferase"/>
    <property type="match status" value="2"/>
</dbReference>
<comment type="catalytic activity">
    <reaction evidence="20">
        <text>beta-nicotinamide D-ribonucleotide + ATP + H(+) = diphosphate + NAD(+)</text>
        <dbReference type="Rhea" id="RHEA:21360"/>
        <dbReference type="ChEBI" id="CHEBI:14649"/>
        <dbReference type="ChEBI" id="CHEBI:15378"/>
        <dbReference type="ChEBI" id="CHEBI:30616"/>
        <dbReference type="ChEBI" id="CHEBI:33019"/>
        <dbReference type="ChEBI" id="CHEBI:57540"/>
        <dbReference type="EC" id="2.7.7.1"/>
    </reaction>
    <physiologicalReaction direction="left-to-right" evidence="20">
        <dbReference type="Rhea" id="RHEA:21361"/>
    </physiologicalReaction>
    <physiologicalReaction direction="right-to-left" evidence="20">
        <dbReference type="Rhea" id="RHEA:21362"/>
    </physiologicalReaction>
</comment>
<feature type="region of interest" description="Disordered" evidence="24">
    <location>
        <begin position="714"/>
        <end position="756"/>
    </location>
</feature>
<evidence type="ECO:0000256" key="21">
    <source>
        <dbReference type="ARBA" id="ARBA00064648"/>
    </source>
</evidence>
<evidence type="ECO:0000256" key="7">
    <source>
        <dbReference type="ARBA" id="ARBA00012389"/>
    </source>
</evidence>
<comment type="similarity">
    <text evidence="6">Belongs to the eukaryotic NMN adenylyltransferase family.</text>
</comment>
<evidence type="ECO:0000256" key="1">
    <source>
        <dbReference type="ARBA" id="ARBA00001946"/>
    </source>
</evidence>
<dbReference type="GO" id="GO:0005524">
    <property type="term" value="F:ATP binding"/>
    <property type="evidence" value="ECO:0007669"/>
    <property type="project" value="UniProtKB-KW"/>
</dbReference>
<evidence type="ECO:0000256" key="5">
    <source>
        <dbReference type="ARBA" id="ARBA00005019"/>
    </source>
</evidence>
<keyword evidence="12" id="KW-0548">Nucleotidyltransferase</keyword>
<organism evidence="26 27">
    <name type="scientific">Trichomalopsis sarcophagae</name>
    <dbReference type="NCBI Taxonomy" id="543379"/>
    <lineage>
        <taxon>Eukaryota</taxon>
        <taxon>Metazoa</taxon>
        <taxon>Ecdysozoa</taxon>
        <taxon>Arthropoda</taxon>
        <taxon>Hexapoda</taxon>
        <taxon>Insecta</taxon>
        <taxon>Pterygota</taxon>
        <taxon>Neoptera</taxon>
        <taxon>Endopterygota</taxon>
        <taxon>Hymenoptera</taxon>
        <taxon>Apocrita</taxon>
        <taxon>Proctotrupomorpha</taxon>
        <taxon>Chalcidoidea</taxon>
        <taxon>Pteromalidae</taxon>
        <taxon>Pteromalinae</taxon>
        <taxon>Trichomalopsis</taxon>
    </lineage>
</organism>
<feature type="region of interest" description="Disordered" evidence="24">
    <location>
        <begin position="651"/>
        <end position="673"/>
    </location>
</feature>
<feature type="compositionally biased region" description="Low complexity" evidence="24">
    <location>
        <begin position="651"/>
        <end position="664"/>
    </location>
</feature>
<evidence type="ECO:0000256" key="20">
    <source>
        <dbReference type="ARBA" id="ARBA00048969"/>
    </source>
</evidence>
<dbReference type="PANTHER" id="PTHR12039">
    <property type="entry name" value="NICOTINAMIDE MONONUCLEOTIDE ADENYLYLTRANSFERASE"/>
    <property type="match status" value="1"/>
</dbReference>
<evidence type="ECO:0000256" key="16">
    <source>
        <dbReference type="ARBA" id="ARBA00022842"/>
    </source>
</evidence>
<comment type="subunit">
    <text evidence="21">Homohexamer. Interacts with ADPRT/PARP1.</text>
</comment>
<dbReference type="Gene3D" id="3.40.50.620">
    <property type="entry name" value="HUPs"/>
    <property type="match status" value="2"/>
</dbReference>
<dbReference type="InterPro" id="IPR045094">
    <property type="entry name" value="NMNAT_euk"/>
</dbReference>
<evidence type="ECO:0000256" key="18">
    <source>
        <dbReference type="ARBA" id="ARBA00023242"/>
    </source>
</evidence>
<evidence type="ECO:0000256" key="11">
    <source>
        <dbReference type="ARBA" id="ARBA00022679"/>
    </source>
</evidence>
<evidence type="ECO:0000256" key="10">
    <source>
        <dbReference type="ARBA" id="ARBA00022642"/>
    </source>
</evidence>
<dbReference type="GO" id="GO:0005634">
    <property type="term" value="C:nucleus"/>
    <property type="evidence" value="ECO:0007669"/>
    <property type="project" value="UniProtKB-SubCell"/>
</dbReference>
<protein>
    <recommendedName>
        <fullName evidence="22">Nicotinamide/nicotinic acid mononucleotide adenylyltransferase 1</fullName>
        <ecNumber evidence="8">2.7.7.1</ecNumber>
        <ecNumber evidence="7">2.7.7.18</ecNumber>
    </recommendedName>
    <alternativeName>
        <fullName evidence="23">Nicotinate-nucleotide adenylyltransferase 1</fullName>
    </alternativeName>
</protein>
<dbReference type="EMBL" id="NNAY01000208">
    <property type="protein sequence ID" value="OXU30022.1"/>
    <property type="molecule type" value="Genomic_DNA"/>
</dbReference>
<evidence type="ECO:0000256" key="6">
    <source>
        <dbReference type="ARBA" id="ARBA00007064"/>
    </source>
</evidence>
<dbReference type="EC" id="2.7.7.18" evidence="7"/>
<keyword evidence="14" id="KW-0862">Zinc</keyword>
<evidence type="ECO:0000256" key="8">
    <source>
        <dbReference type="ARBA" id="ARBA00012390"/>
    </source>
</evidence>
<sequence>METIYETTDAGAAQAGKKEKKVTINNQMPTKDVLLLSCGKYNPPTNMHLRRLERARDHLRSLGMTVIGGTFSPINNYSSDDPCLEDSSVRVKLLELAVEYTQWMTISKWAVKQKTAKSLLETLRFHQTVLNYIAAKDNDNIYNPKLIKKWVPSGYLMAGLSPRVPRVQIKLVCGMDVLESITTPGLYTDEEIAEIFTHYGLVIIDEDGQNINRFIYNSDILSKYIRYINVVTEWIPNEVNSTWIRRALRRGESIQWLVNKTLLQSIYENNYYGARKPISNLTTMELTKQEPKHRVILMSCGSYNPPTHMHFRMFERARDHLHSLGTHVVLGGVISPVNDAYAKSELAAGEHREEMLKCALSDSDWIRLSKWELRQKAWTRTRQSLQHHQTLLDEVVQGQVAANSNVDEEDLMWIPDVLRNVDTGDPSPVRIKLLCGGDLLESFATPGLWAEEDIEEIVGRYGLIVITRVGSNPYKFIYDSDILAKHLHNIHIVTEWIPNEVSSTRIRRALKRGESVKYLLHDSVLEYIYTYKIYNSKNPDHYHYTKLEYSSIHSSTDYLDVDEAKSQADDAFLTPSPNDVPMRDSSPCEPTTTTTTTAEATNDEDESLPETVLQKNLQNISYNSDDSASTTELAREKFFRSIVNDSLHLTGGESSSSSLLPLQSPRVHSPVELPGSARARNELLAFEDTTESELATLCDNTYSDDREEDALSITYEESSEDAIETSVRNNGLGNGSDDTMPKGAEESLGYDCPDSDSQATKFEIDGKYVKSLVSSRKSKKTDDEDSDRSKEEEESVEDERLKLELIDSTPESTEEKTVEEKEKVVEDELKKNTKLFEDDISYIKRLRLIINDGKPINQRQQLQGSLDSINLNETNVGARNVMESMSKKSKSFESIKRNVVMSLKPGEISYCDDTIASTKLKSDSTSQLVTAQEFDAPTEEFCSACCFEQPSSADVFYTIRSNCSSPEDEDSTECDICSSCNLRDDSNDCNNAAMTHAQSLSETAEICEICGEPATSADEPLTDDPKSSVINSRPMPLSLPKAKSTIEISKGSYRRSILEDDRFEIDNCGLQDCRLHASLDTCSQPEPLYVNITPRHRQPPLIPRHQPMSEAESYRYAGAPKDEVAMSRSLSIGGRDKRVSRKGSYAKTRNAADRAAQEKRRFSSVDNLQNRMSFRSSGEKFSKSRDNKFMTSADSIRPRVARSRSLRRSADNVGRFDSSGDNLDSLEEKADTDDNGVTTSSAVRAVKIRDSDTIKMILTKHGIKIISQKETVL</sequence>
<evidence type="ECO:0000256" key="23">
    <source>
        <dbReference type="ARBA" id="ARBA00079376"/>
    </source>
</evidence>
<feature type="region of interest" description="Disordered" evidence="24">
    <location>
        <begin position="1134"/>
        <end position="1236"/>
    </location>
</feature>
<feature type="compositionally biased region" description="Polar residues" evidence="24">
    <location>
        <begin position="1164"/>
        <end position="1176"/>
    </location>
</feature>
<evidence type="ECO:0000259" key="25">
    <source>
        <dbReference type="Pfam" id="PF01467"/>
    </source>
</evidence>
<evidence type="ECO:0000256" key="12">
    <source>
        <dbReference type="ARBA" id="ARBA00022695"/>
    </source>
</evidence>
<dbReference type="InterPro" id="IPR005248">
    <property type="entry name" value="NadD/NMNAT"/>
</dbReference>
<gene>
    <name evidence="26" type="ORF">TSAR_002286</name>
</gene>
<dbReference type="Proteomes" id="UP000215335">
    <property type="component" value="Unassembled WGS sequence"/>
</dbReference>
<feature type="region of interest" description="Disordered" evidence="24">
    <location>
        <begin position="570"/>
        <end position="609"/>
    </location>
</feature>
<evidence type="ECO:0000256" key="15">
    <source>
        <dbReference type="ARBA" id="ARBA00022840"/>
    </source>
</evidence>
<dbReference type="InterPro" id="IPR004821">
    <property type="entry name" value="Cyt_trans-like"/>
</dbReference>
<evidence type="ECO:0000256" key="3">
    <source>
        <dbReference type="ARBA" id="ARBA00004123"/>
    </source>
</evidence>
<comment type="cofactor">
    <cofactor evidence="1">
        <name>Mg(2+)</name>
        <dbReference type="ChEBI" id="CHEBI:18420"/>
    </cofactor>
</comment>
<dbReference type="InterPro" id="IPR051182">
    <property type="entry name" value="Euk_NMN_adenylyltrnsfrase"/>
</dbReference>
<dbReference type="Pfam" id="PF01467">
    <property type="entry name" value="CTP_transf_like"/>
    <property type="match status" value="2"/>
</dbReference>
<evidence type="ECO:0000256" key="4">
    <source>
        <dbReference type="ARBA" id="ARBA00004658"/>
    </source>
</evidence>
<evidence type="ECO:0000256" key="9">
    <source>
        <dbReference type="ARBA" id="ARBA00022553"/>
    </source>
</evidence>
<keyword evidence="9" id="KW-0597">Phosphoprotein</keyword>
<feature type="compositionally biased region" description="Basic and acidic residues" evidence="24">
    <location>
        <begin position="1150"/>
        <end position="1163"/>
    </location>
</feature>
<comment type="pathway">
    <text evidence="5">Cofactor biosynthesis; NAD(+) biosynthesis; deamido-NAD(+) from nicotinate D-ribonucleotide: step 1/1.</text>
</comment>
<comment type="catalytic activity">
    <reaction evidence="19">
        <text>nicotinate beta-D-ribonucleotide + ATP + H(+) = deamido-NAD(+) + diphosphate</text>
        <dbReference type="Rhea" id="RHEA:22860"/>
        <dbReference type="ChEBI" id="CHEBI:15378"/>
        <dbReference type="ChEBI" id="CHEBI:30616"/>
        <dbReference type="ChEBI" id="CHEBI:33019"/>
        <dbReference type="ChEBI" id="CHEBI:57502"/>
        <dbReference type="ChEBI" id="CHEBI:58437"/>
        <dbReference type="EC" id="2.7.7.18"/>
    </reaction>
    <physiologicalReaction direction="left-to-right" evidence="19">
        <dbReference type="Rhea" id="RHEA:22861"/>
    </physiologicalReaction>
    <physiologicalReaction direction="right-to-left" evidence="19">
        <dbReference type="Rhea" id="RHEA:22862"/>
    </physiologicalReaction>
</comment>
<dbReference type="OrthoDB" id="422187at2759"/>
<feature type="region of interest" description="Disordered" evidence="24">
    <location>
        <begin position="1017"/>
        <end position="1036"/>
    </location>
</feature>
<keyword evidence="13" id="KW-0547">Nucleotide-binding</keyword>
<comment type="pathway">
    <text evidence="4">Cofactor biosynthesis; NAD(+) biosynthesis; NAD(+) from nicotinamide D-ribonucleotide: step 1/1.</text>
</comment>
<keyword evidence="27" id="KW-1185">Reference proteome</keyword>
<evidence type="ECO:0000256" key="17">
    <source>
        <dbReference type="ARBA" id="ARBA00023027"/>
    </source>
</evidence>
<comment type="caution">
    <text evidence="26">The sequence shown here is derived from an EMBL/GenBank/DDBJ whole genome shotgun (WGS) entry which is preliminary data.</text>
</comment>
<dbReference type="GO" id="GO:0004515">
    <property type="term" value="F:nicotinate-nucleotide adenylyltransferase activity"/>
    <property type="evidence" value="ECO:0007669"/>
    <property type="project" value="UniProtKB-EC"/>
</dbReference>
<proteinExistence type="inferred from homology"/>
<evidence type="ECO:0000256" key="13">
    <source>
        <dbReference type="ARBA" id="ARBA00022741"/>
    </source>
</evidence>
<feature type="domain" description="Cytidyltransferase-like" evidence="25">
    <location>
        <begin position="300"/>
        <end position="508"/>
    </location>
</feature>
<accession>A0A232FH57</accession>
<evidence type="ECO:0000313" key="26">
    <source>
        <dbReference type="EMBL" id="OXU30022.1"/>
    </source>
</evidence>
<evidence type="ECO:0000256" key="14">
    <source>
        <dbReference type="ARBA" id="ARBA00022833"/>
    </source>
</evidence>
<evidence type="ECO:0000256" key="2">
    <source>
        <dbReference type="ARBA" id="ARBA00001947"/>
    </source>
</evidence>
<dbReference type="UniPathway" id="UPA00253">
    <property type="reaction ID" value="UER00332"/>
</dbReference>
<feature type="compositionally biased region" description="Basic and acidic residues" evidence="24">
    <location>
        <begin position="1177"/>
        <end position="1188"/>
    </location>
</feature>
<dbReference type="NCBIfam" id="TIGR00482">
    <property type="entry name" value="nicotinate (nicotinamide) nucleotide adenylyltransferase"/>
    <property type="match status" value="1"/>
</dbReference>
<comment type="subcellular location">
    <subcellularLocation>
        <location evidence="3">Nucleus</location>
    </subcellularLocation>
</comment>
<keyword evidence="15" id="KW-0067">ATP-binding</keyword>
<reference evidence="26 27" key="1">
    <citation type="journal article" date="2017" name="Curr. Biol.">
        <title>The Evolution of Venom by Co-option of Single-Copy Genes.</title>
        <authorList>
            <person name="Martinson E.O."/>
            <person name="Mrinalini"/>
            <person name="Kelkar Y.D."/>
            <person name="Chang C.H."/>
            <person name="Werren J.H."/>
        </authorList>
    </citation>
    <scope>NUCLEOTIDE SEQUENCE [LARGE SCALE GENOMIC DNA]</scope>
    <source>
        <strain evidence="26 27">Alberta</strain>
        <tissue evidence="26">Whole body</tissue>
    </source>
</reference>
<dbReference type="PANTHER" id="PTHR12039:SF0">
    <property type="entry name" value="NICOTINAMIDE-NUCLEOTIDE ADENYLYLTRANSFERASE"/>
    <property type="match status" value="1"/>
</dbReference>
<feature type="region of interest" description="Disordered" evidence="24">
    <location>
        <begin position="773"/>
        <end position="817"/>
    </location>
</feature>
<dbReference type="AlphaFoldDB" id="A0A232FH57"/>
<keyword evidence="11" id="KW-0808">Transferase</keyword>
<evidence type="ECO:0000256" key="19">
    <source>
        <dbReference type="ARBA" id="ARBA00048514"/>
    </source>
</evidence>
<name>A0A232FH57_9HYME</name>
<evidence type="ECO:0000256" key="22">
    <source>
        <dbReference type="ARBA" id="ARBA00074014"/>
    </source>
</evidence>
<evidence type="ECO:0000313" key="27">
    <source>
        <dbReference type="Proteomes" id="UP000215335"/>
    </source>
</evidence>
<comment type="cofactor">
    <cofactor evidence="2">
        <name>Zn(2+)</name>
        <dbReference type="ChEBI" id="CHEBI:29105"/>
    </cofactor>
</comment>
<dbReference type="EC" id="2.7.7.1" evidence="8"/>
<evidence type="ECO:0000256" key="24">
    <source>
        <dbReference type="SAM" id="MobiDB-lite"/>
    </source>
</evidence>
<dbReference type="STRING" id="543379.A0A232FH57"/>
<keyword evidence="18" id="KW-0539">Nucleus</keyword>